<comment type="caution">
    <text evidence="2">The sequence shown here is derived from an EMBL/GenBank/DDBJ whole genome shotgun (WGS) entry which is preliminary data.</text>
</comment>
<reference evidence="2 3" key="1">
    <citation type="submission" date="2019-03" db="EMBL/GenBank/DDBJ databases">
        <title>Draft genome sequence of Xylaria hypoxylon DSM 108379, a ubiquitous saprotrophic-parasitic fungi on hardwood.</title>
        <authorList>
            <person name="Buettner E."/>
            <person name="Leonhardt S."/>
            <person name="Gebauer A.M."/>
            <person name="Liers C."/>
            <person name="Hofrichter M."/>
            <person name="Kellner H."/>
        </authorList>
    </citation>
    <scope>NUCLEOTIDE SEQUENCE [LARGE SCALE GENOMIC DNA]</scope>
    <source>
        <strain evidence="2 3">DSM 108379</strain>
    </source>
</reference>
<evidence type="ECO:0000313" key="3">
    <source>
        <dbReference type="Proteomes" id="UP000297716"/>
    </source>
</evidence>
<feature type="compositionally biased region" description="Basic and acidic residues" evidence="1">
    <location>
        <begin position="234"/>
        <end position="254"/>
    </location>
</feature>
<feature type="compositionally biased region" description="Basic and acidic residues" evidence="1">
    <location>
        <begin position="407"/>
        <end position="433"/>
    </location>
</feature>
<feature type="compositionally biased region" description="Basic and acidic residues" evidence="1">
    <location>
        <begin position="354"/>
        <end position="378"/>
    </location>
</feature>
<organism evidence="2 3">
    <name type="scientific">Xylaria hypoxylon</name>
    <dbReference type="NCBI Taxonomy" id="37992"/>
    <lineage>
        <taxon>Eukaryota</taxon>
        <taxon>Fungi</taxon>
        <taxon>Dikarya</taxon>
        <taxon>Ascomycota</taxon>
        <taxon>Pezizomycotina</taxon>
        <taxon>Sordariomycetes</taxon>
        <taxon>Xylariomycetidae</taxon>
        <taxon>Xylariales</taxon>
        <taxon>Xylariaceae</taxon>
        <taxon>Xylaria</taxon>
    </lineage>
</organism>
<gene>
    <name evidence="2" type="ORF">E0Z10_g4344</name>
</gene>
<feature type="region of interest" description="Disordered" evidence="1">
    <location>
        <begin position="1"/>
        <end position="36"/>
    </location>
</feature>
<evidence type="ECO:0000313" key="2">
    <source>
        <dbReference type="EMBL" id="TGJ84423.1"/>
    </source>
</evidence>
<feature type="compositionally biased region" description="Polar residues" evidence="1">
    <location>
        <begin position="379"/>
        <end position="395"/>
    </location>
</feature>
<feature type="compositionally biased region" description="Polar residues" evidence="1">
    <location>
        <begin position="327"/>
        <end position="353"/>
    </location>
</feature>
<feature type="compositionally biased region" description="Polar residues" evidence="1">
    <location>
        <begin position="191"/>
        <end position="206"/>
    </location>
</feature>
<feature type="region of interest" description="Disordered" evidence="1">
    <location>
        <begin position="327"/>
        <end position="452"/>
    </location>
</feature>
<proteinExistence type="predicted"/>
<feature type="region of interest" description="Disordered" evidence="1">
    <location>
        <begin position="179"/>
        <end position="273"/>
    </location>
</feature>
<protein>
    <submittedName>
        <fullName evidence="2">Uncharacterized protein</fullName>
    </submittedName>
</protein>
<dbReference type="AlphaFoldDB" id="A0A4Z0Z0Z2"/>
<sequence>MSEEQSEQMQIRSKRPIKNNPFLVRDKKGQGQETEKIHSVHVANRMECDDPMCRATHAGHSPFRHSVSCSKHQSKQNKRALDLDSASDRPPQAEVFEKHDSSTSLPPGKADIIHRHHSAGFHSSHHIAEHLSSAVGRNAYDLLKRPNQKMIQHASSKELRPYLEPLTKPKSVTQIDSFHWTPDVVPPGHPSRSSNGKQQRSQTPKVATNVPDHWLPGTVNGNTTHDAADPMSGEGEHSEVRNESNLSLRDDPPKVRLASTSPWLKNPGKEAANAAAPLHHINTKSHQAHEHDHGYLSGVAAGGWKAHAGIRSASPARRADIQKDSNSLRFFGGSSQESDSPFPSTFNVTQHQDLQNRLDPRHQDHTRSRSNYEGKSQGEQHLSSTRMHDSTSTMLNVPEPLHMTPKIRIDPPRREHRDAPMSDEAFEHSETKSFVEQSSEPEIAKPTPIAPPNHECTWKERYLALTAEIRQLKAEMSTRASLKGSGILTPNYGQHEDDFDLLEVSIILHFRDRDDIVINTDVVRDAEPGN</sequence>
<name>A0A4Z0Z0Z2_9PEZI</name>
<feature type="compositionally biased region" description="Basic and acidic residues" evidence="1">
    <location>
        <begin position="24"/>
        <end position="36"/>
    </location>
</feature>
<dbReference type="STRING" id="37992.A0A4Z0Z0Z2"/>
<accession>A0A4Z0Z0Z2</accession>
<feature type="region of interest" description="Disordered" evidence="1">
    <location>
        <begin position="52"/>
        <end position="110"/>
    </location>
</feature>
<evidence type="ECO:0000256" key="1">
    <source>
        <dbReference type="SAM" id="MobiDB-lite"/>
    </source>
</evidence>
<dbReference type="OrthoDB" id="5209965at2759"/>
<dbReference type="EMBL" id="SKBN01000068">
    <property type="protein sequence ID" value="TGJ84423.1"/>
    <property type="molecule type" value="Genomic_DNA"/>
</dbReference>
<keyword evidence="3" id="KW-1185">Reference proteome</keyword>
<dbReference type="Proteomes" id="UP000297716">
    <property type="component" value="Unassembled WGS sequence"/>
</dbReference>